<sequence>MATDTFILLSVSAGIMEEKGRDPMPYASIEVANVRAKDSSRDGRVVYGSPVLKLKLIDEQTGLPNIQLAKALAKADCYGKPVNFSGVYELAKVKGVEQMTFTVLDAELDAKPVPVKAAS</sequence>
<protein>
    <recommendedName>
        <fullName evidence="3">Single-stranded DNA-binding protein</fullName>
    </recommendedName>
</protein>
<dbReference type="EMBL" id="JABSOD010000006">
    <property type="protein sequence ID" value="NRQ42606.1"/>
    <property type="molecule type" value="Genomic_DNA"/>
</dbReference>
<evidence type="ECO:0000313" key="1">
    <source>
        <dbReference type="EMBL" id="NRQ42606.1"/>
    </source>
</evidence>
<gene>
    <name evidence="1" type="ORF">HRH59_08460</name>
</gene>
<evidence type="ECO:0000313" key="2">
    <source>
        <dbReference type="Proteomes" id="UP000523161"/>
    </source>
</evidence>
<keyword evidence="2" id="KW-1185">Reference proteome</keyword>
<dbReference type="AlphaFoldDB" id="A0A7Y5ARK3"/>
<dbReference type="RefSeq" id="WP_173500842.1">
    <property type="nucleotide sequence ID" value="NZ_JABSOD010000006.1"/>
</dbReference>
<dbReference type="Proteomes" id="UP000523161">
    <property type="component" value="Unassembled WGS sequence"/>
</dbReference>
<organism evidence="1 2">
    <name type="scientific">Rheinheimera lutimaris</name>
    <dbReference type="NCBI Taxonomy" id="2740584"/>
    <lineage>
        <taxon>Bacteria</taxon>
        <taxon>Pseudomonadati</taxon>
        <taxon>Pseudomonadota</taxon>
        <taxon>Gammaproteobacteria</taxon>
        <taxon>Chromatiales</taxon>
        <taxon>Chromatiaceae</taxon>
        <taxon>Rheinheimera</taxon>
    </lineage>
</organism>
<reference evidence="1 2" key="1">
    <citation type="submission" date="2020-06" db="EMBL/GenBank/DDBJ databases">
        <title>Rheinheimera sp. nov., a marine bacterium isolated from coastal.</title>
        <authorList>
            <person name="Yu Q."/>
            <person name="Qi Y."/>
            <person name="Pu J."/>
        </authorList>
    </citation>
    <scope>NUCLEOTIDE SEQUENCE [LARGE SCALE GENOMIC DNA]</scope>
    <source>
        <strain evidence="1 2">YQF-2</strain>
    </source>
</reference>
<evidence type="ECO:0008006" key="3">
    <source>
        <dbReference type="Google" id="ProtNLM"/>
    </source>
</evidence>
<comment type="caution">
    <text evidence="1">The sequence shown here is derived from an EMBL/GenBank/DDBJ whole genome shotgun (WGS) entry which is preliminary data.</text>
</comment>
<proteinExistence type="predicted"/>
<name>A0A7Y5ARK3_9GAMM</name>
<accession>A0A7Y5ARK3</accession>